<feature type="domain" description="Type II secretion system protein GspF" evidence="8">
    <location>
        <begin position="72"/>
        <end position="193"/>
    </location>
</feature>
<dbReference type="Pfam" id="PF00482">
    <property type="entry name" value="T2SSF"/>
    <property type="match status" value="2"/>
</dbReference>
<evidence type="ECO:0000256" key="3">
    <source>
        <dbReference type="ARBA" id="ARBA00022475"/>
    </source>
</evidence>
<evidence type="ECO:0000256" key="7">
    <source>
        <dbReference type="SAM" id="Phobius"/>
    </source>
</evidence>
<evidence type="ECO:0000256" key="6">
    <source>
        <dbReference type="ARBA" id="ARBA00023136"/>
    </source>
</evidence>
<comment type="subcellular location">
    <subcellularLocation>
        <location evidence="1">Cell membrane</location>
        <topology evidence="1">Multi-pass membrane protein</topology>
    </subcellularLocation>
</comment>
<reference evidence="9 10" key="1">
    <citation type="journal article" date="2019" name="Int. J. Syst. Evol. Microbiol.">
        <title>The Global Catalogue of Microorganisms (GCM) 10K type strain sequencing project: providing services to taxonomists for standard genome sequencing and annotation.</title>
        <authorList>
            <consortium name="The Broad Institute Genomics Platform"/>
            <consortium name="The Broad Institute Genome Sequencing Center for Infectious Disease"/>
            <person name="Wu L."/>
            <person name="Ma J."/>
        </authorList>
    </citation>
    <scope>NUCLEOTIDE SEQUENCE [LARGE SCALE GENOMIC DNA]</scope>
    <source>
        <strain evidence="9 10">JCM 14162</strain>
    </source>
</reference>
<comment type="caution">
    <text evidence="9">The sequence shown here is derived from an EMBL/GenBank/DDBJ whole genome shotgun (WGS) entry which is preliminary data.</text>
</comment>
<dbReference type="Proteomes" id="UP001500713">
    <property type="component" value="Unassembled WGS sequence"/>
</dbReference>
<feature type="transmembrane region" description="Helical" evidence="7">
    <location>
        <begin position="166"/>
        <end position="192"/>
    </location>
</feature>
<evidence type="ECO:0000313" key="10">
    <source>
        <dbReference type="Proteomes" id="UP001500713"/>
    </source>
</evidence>
<dbReference type="PRINTS" id="PR00812">
    <property type="entry name" value="BCTERIALGSPF"/>
</dbReference>
<evidence type="ECO:0000313" key="9">
    <source>
        <dbReference type="EMBL" id="GAA0463983.1"/>
    </source>
</evidence>
<protein>
    <submittedName>
        <fullName evidence="9">Type II secretion system F family protein</fullName>
    </submittedName>
</protein>
<dbReference type="EMBL" id="BAAAEM010000002">
    <property type="protein sequence ID" value="GAA0463983.1"/>
    <property type="molecule type" value="Genomic_DNA"/>
</dbReference>
<proteinExistence type="inferred from homology"/>
<accession>A0ABN0ZZR4</accession>
<sequence>MTEYRCLTVDATGQKKWQQVEAANEQACVQMMLGIGLTPLQVNSGTMTLSERLNQPVHLSLGVGLSEQALMLSQLALLVRSGLPVDRSIDLLRDQAPKTRQKQLLADILSKVKEGKGLAGALEAHSIFPTYVIGVIRSSEKSGKLGSALTSVAQRMTKATETRRKLATALTYPAAVLIATMAALIIVLTSVVPQFEPIFAGNEDKLPALTNFVLSLSAFIRSHGLIMLATAFLLVLVPWMIFKSAEGQKLLSSTAPYLPGMKLRDQYIAAQFTGLLATLIENGLTVVRALPLARETLSSARWQAQLSNVETQIREGCRLSFALEATSVFPRTASRLIEVGERTGKLGETCGYASEIMGDSASARIERIVSLVNPIAIIVLGGLVAMLVAGVMLGIFALGDFAG</sequence>
<keyword evidence="5 7" id="KW-1133">Transmembrane helix</keyword>
<dbReference type="PANTHER" id="PTHR30012">
    <property type="entry name" value="GENERAL SECRETION PATHWAY PROTEIN"/>
    <property type="match status" value="1"/>
</dbReference>
<feature type="transmembrane region" description="Helical" evidence="7">
    <location>
        <begin position="212"/>
        <end position="242"/>
    </location>
</feature>
<dbReference type="PANTHER" id="PTHR30012:SF0">
    <property type="entry name" value="TYPE II SECRETION SYSTEM PROTEIN F-RELATED"/>
    <property type="match status" value="1"/>
</dbReference>
<feature type="domain" description="Type II secretion system protein GspF" evidence="8">
    <location>
        <begin position="272"/>
        <end position="393"/>
    </location>
</feature>
<keyword evidence="10" id="KW-1185">Reference proteome</keyword>
<evidence type="ECO:0000256" key="1">
    <source>
        <dbReference type="ARBA" id="ARBA00004651"/>
    </source>
</evidence>
<evidence type="ECO:0000256" key="2">
    <source>
        <dbReference type="ARBA" id="ARBA00005745"/>
    </source>
</evidence>
<evidence type="ECO:0000259" key="8">
    <source>
        <dbReference type="Pfam" id="PF00482"/>
    </source>
</evidence>
<keyword evidence="6 7" id="KW-0472">Membrane</keyword>
<keyword evidence="4 7" id="KW-0812">Transmembrane</keyword>
<name>A0ABN0ZZR4_9SPHN</name>
<dbReference type="RefSeq" id="WP_229954381.1">
    <property type="nucleotide sequence ID" value="NZ_BAAAEM010000002.1"/>
</dbReference>
<dbReference type="Gene3D" id="1.20.81.30">
    <property type="entry name" value="Type II secretion system (T2SS), domain F"/>
    <property type="match status" value="2"/>
</dbReference>
<feature type="transmembrane region" description="Helical" evidence="7">
    <location>
        <begin position="371"/>
        <end position="398"/>
    </location>
</feature>
<organism evidence="9 10">
    <name type="scientific">Parasphingorhabdus litoris</name>
    <dbReference type="NCBI Taxonomy" id="394733"/>
    <lineage>
        <taxon>Bacteria</taxon>
        <taxon>Pseudomonadati</taxon>
        <taxon>Pseudomonadota</taxon>
        <taxon>Alphaproteobacteria</taxon>
        <taxon>Sphingomonadales</taxon>
        <taxon>Sphingomonadaceae</taxon>
        <taxon>Parasphingorhabdus</taxon>
    </lineage>
</organism>
<evidence type="ECO:0000256" key="4">
    <source>
        <dbReference type="ARBA" id="ARBA00022692"/>
    </source>
</evidence>
<gene>
    <name evidence="9" type="ORF">GCM10009096_00560</name>
</gene>
<evidence type="ECO:0000256" key="5">
    <source>
        <dbReference type="ARBA" id="ARBA00022989"/>
    </source>
</evidence>
<keyword evidence="3" id="KW-1003">Cell membrane</keyword>
<comment type="similarity">
    <text evidence="2">Belongs to the GSP F family.</text>
</comment>
<dbReference type="InterPro" id="IPR018076">
    <property type="entry name" value="T2SS_GspF_dom"/>
</dbReference>
<dbReference type="InterPro" id="IPR042094">
    <property type="entry name" value="T2SS_GspF_sf"/>
</dbReference>
<dbReference type="InterPro" id="IPR003004">
    <property type="entry name" value="GspF/PilC"/>
</dbReference>